<organism evidence="2 3">
    <name type="scientific">Chiloscyllium punctatum</name>
    <name type="common">Brownbanded bambooshark</name>
    <name type="synonym">Hemiscyllium punctatum</name>
    <dbReference type="NCBI Taxonomy" id="137246"/>
    <lineage>
        <taxon>Eukaryota</taxon>
        <taxon>Metazoa</taxon>
        <taxon>Chordata</taxon>
        <taxon>Craniata</taxon>
        <taxon>Vertebrata</taxon>
        <taxon>Chondrichthyes</taxon>
        <taxon>Elasmobranchii</taxon>
        <taxon>Galeomorphii</taxon>
        <taxon>Galeoidea</taxon>
        <taxon>Orectolobiformes</taxon>
        <taxon>Hemiscylliidae</taxon>
        <taxon>Chiloscyllium</taxon>
    </lineage>
</organism>
<dbReference type="AlphaFoldDB" id="A0A401TX34"/>
<accession>A0A401TX34</accession>
<keyword evidence="3" id="KW-1185">Reference proteome</keyword>
<protein>
    <submittedName>
        <fullName evidence="2">Uncharacterized protein</fullName>
    </submittedName>
</protein>
<evidence type="ECO:0000256" key="1">
    <source>
        <dbReference type="SAM" id="MobiDB-lite"/>
    </source>
</evidence>
<feature type="region of interest" description="Disordered" evidence="1">
    <location>
        <begin position="1"/>
        <end position="22"/>
    </location>
</feature>
<comment type="caution">
    <text evidence="2">The sequence shown here is derived from an EMBL/GenBank/DDBJ whole genome shotgun (WGS) entry which is preliminary data.</text>
</comment>
<sequence length="70" mass="7712">MAMRAMPSITTPKQAGITPSTTANTNNKFQYCVSGFRRPRKGAAFSLGWVTAALKHDPEKCEAIFRKDHA</sequence>
<name>A0A401TX34_CHIPU</name>
<gene>
    <name evidence="2" type="ORF">chiPu_0031282</name>
</gene>
<evidence type="ECO:0000313" key="3">
    <source>
        <dbReference type="Proteomes" id="UP000287033"/>
    </source>
</evidence>
<evidence type="ECO:0000313" key="2">
    <source>
        <dbReference type="EMBL" id="GCC47204.1"/>
    </source>
</evidence>
<feature type="compositionally biased region" description="Polar residues" evidence="1">
    <location>
        <begin position="8"/>
        <end position="22"/>
    </location>
</feature>
<reference evidence="2 3" key="1">
    <citation type="journal article" date="2018" name="Nat. Ecol. Evol.">
        <title>Shark genomes provide insights into elasmobranch evolution and the origin of vertebrates.</title>
        <authorList>
            <person name="Hara Y"/>
            <person name="Yamaguchi K"/>
            <person name="Onimaru K"/>
            <person name="Kadota M"/>
            <person name="Koyanagi M"/>
            <person name="Keeley SD"/>
            <person name="Tatsumi K"/>
            <person name="Tanaka K"/>
            <person name="Motone F"/>
            <person name="Kageyama Y"/>
            <person name="Nozu R"/>
            <person name="Adachi N"/>
            <person name="Nishimura O"/>
            <person name="Nakagawa R"/>
            <person name="Tanegashima C"/>
            <person name="Kiyatake I"/>
            <person name="Matsumoto R"/>
            <person name="Murakumo K"/>
            <person name="Nishida K"/>
            <person name="Terakita A"/>
            <person name="Kuratani S"/>
            <person name="Sato K"/>
            <person name="Hyodo S Kuraku.S."/>
        </authorList>
    </citation>
    <scope>NUCLEOTIDE SEQUENCE [LARGE SCALE GENOMIC DNA]</scope>
</reference>
<dbReference type="Proteomes" id="UP000287033">
    <property type="component" value="Unassembled WGS sequence"/>
</dbReference>
<proteinExistence type="predicted"/>
<dbReference type="EMBL" id="BEZZ01206012">
    <property type="protein sequence ID" value="GCC47204.1"/>
    <property type="molecule type" value="Genomic_DNA"/>
</dbReference>